<dbReference type="AlphaFoldDB" id="A0A1E3XFE2"/>
<comment type="caution">
    <text evidence="1">The sequence shown here is derived from an EMBL/GenBank/DDBJ whole genome shotgun (WGS) entry which is preliminary data.</text>
</comment>
<dbReference type="Proteomes" id="UP000094056">
    <property type="component" value="Unassembled WGS sequence"/>
</dbReference>
<keyword evidence="1" id="KW-0315">Glutamine amidotransferase</keyword>
<protein>
    <submittedName>
        <fullName evidence="1">Class I glutamine amidotransferase</fullName>
    </submittedName>
</protein>
<gene>
    <name evidence="1" type="ORF">SCARUB_00484</name>
</gene>
<evidence type="ECO:0000313" key="2">
    <source>
        <dbReference type="Proteomes" id="UP000094056"/>
    </source>
</evidence>
<reference evidence="1 2" key="1">
    <citation type="submission" date="2016-07" db="EMBL/GenBank/DDBJ databases">
        <title>Draft genome of Scalindua rubra, obtained from a brine-seawater interface in the Red Sea, sheds light on salt adaptation in anammox bacteria.</title>
        <authorList>
            <person name="Speth D.R."/>
            <person name="Lagkouvardos I."/>
            <person name="Wang Y."/>
            <person name="Qian P.-Y."/>
            <person name="Dutilh B.E."/>
            <person name="Jetten M.S."/>
        </authorList>
    </citation>
    <scope>NUCLEOTIDE SEQUENCE [LARGE SCALE GENOMIC DNA]</scope>
    <source>
        <strain evidence="1">BSI-1</strain>
    </source>
</reference>
<keyword evidence="1" id="KW-0808">Transferase</keyword>
<accession>A0A1E3XFE2</accession>
<sequence>MKYLGIARKEKGQVIMPDAFQKVPEGKQYEAIELGNDIILVPSPVDRERLARIERLANISIEEHRKTLKGLAK</sequence>
<organism evidence="1 2">
    <name type="scientific">Candidatus Scalindua rubra</name>
    <dbReference type="NCBI Taxonomy" id="1872076"/>
    <lineage>
        <taxon>Bacteria</taxon>
        <taxon>Pseudomonadati</taxon>
        <taxon>Planctomycetota</taxon>
        <taxon>Candidatus Brocadiia</taxon>
        <taxon>Candidatus Brocadiales</taxon>
        <taxon>Candidatus Scalinduaceae</taxon>
        <taxon>Candidatus Scalindua</taxon>
    </lineage>
</organism>
<proteinExistence type="predicted"/>
<name>A0A1E3XFE2_9BACT</name>
<evidence type="ECO:0000313" key="1">
    <source>
        <dbReference type="EMBL" id="ODS34353.1"/>
    </source>
</evidence>
<dbReference type="GO" id="GO:0016740">
    <property type="term" value="F:transferase activity"/>
    <property type="evidence" value="ECO:0007669"/>
    <property type="project" value="UniProtKB-KW"/>
</dbReference>
<dbReference type="EMBL" id="MAYW01000008">
    <property type="protein sequence ID" value="ODS34353.1"/>
    <property type="molecule type" value="Genomic_DNA"/>
</dbReference>